<name>A0A8T1FWC7_9STRA</name>
<accession>A0A8T1FWC7</accession>
<feature type="compositionally biased region" description="Low complexity" evidence="1">
    <location>
        <begin position="29"/>
        <end position="40"/>
    </location>
</feature>
<evidence type="ECO:0000256" key="1">
    <source>
        <dbReference type="SAM" id="MobiDB-lite"/>
    </source>
</evidence>
<feature type="region of interest" description="Disordered" evidence="1">
    <location>
        <begin position="185"/>
        <end position="204"/>
    </location>
</feature>
<organism evidence="2 3">
    <name type="scientific">Phytophthora cactorum</name>
    <dbReference type="NCBI Taxonomy" id="29920"/>
    <lineage>
        <taxon>Eukaryota</taxon>
        <taxon>Sar</taxon>
        <taxon>Stramenopiles</taxon>
        <taxon>Oomycota</taxon>
        <taxon>Peronosporomycetes</taxon>
        <taxon>Peronosporales</taxon>
        <taxon>Peronosporaceae</taxon>
        <taxon>Phytophthora</taxon>
    </lineage>
</organism>
<evidence type="ECO:0000313" key="3">
    <source>
        <dbReference type="Proteomes" id="UP000697107"/>
    </source>
</evidence>
<dbReference type="EMBL" id="RCML01000330">
    <property type="protein sequence ID" value="KAG2980607.1"/>
    <property type="molecule type" value="Genomic_DNA"/>
</dbReference>
<protein>
    <submittedName>
        <fullName evidence="2">Uncharacterized protein</fullName>
    </submittedName>
</protein>
<proteinExistence type="predicted"/>
<dbReference type="AlphaFoldDB" id="A0A8T1FWC7"/>
<dbReference type="Proteomes" id="UP000697107">
    <property type="component" value="Unassembled WGS sequence"/>
</dbReference>
<gene>
    <name evidence="2" type="ORF">PC118_g11098</name>
</gene>
<comment type="caution">
    <text evidence="2">The sequence shown here is derived from an EMBL/GenBank/DDBJ whole genome shotgun (WGS) entry which is preliminary data.</text>
</comment>
<sequence length="204" mass="22772">MCSARGSIRPVEVNELKPRHHLALHHGQSSSEMKPSSKYSRSPDLERPRHLGGEAVYCTSGTWKAKDRQRAVCCEQAPCQSMERSYRYRERTAFWREEWPHVYADSMMFDMSKEEGEELAPGMATVVFEDALPEEAELDSGDPAELELGYEETGGPATSAFIGTAEGRETLLTLLTGMMSVPGPGETRAFRSWSDTPERAAPRV</sequence>
<reference evidence="2" key="1">
    <citation type="submission" date="2018-10" db="EMBL/GenBank/DDBJ databases">
        <title>Effector identification in a new, highly contiguous assembly of the strawberry crown rot pathogen Phytophthora cactorum.</title>
        <authorList>
            <person name="Armitage A.D."/>
            <person name="Nellist C.F."/>
            <person name="Bates H."/>
            <person name="Vickerstaff R.J."/>
            <person name="Harrison R.J."/>
        </authorList>
    </citation>
    <scope>NUCLEOTIDE SEQUENCE</scope>
    <source>
        <strain evidence="2">P415</strain>
    </source>
</reference>
<dbReference type="VEuPathDB" id="FungiDB:PC110_g10403"/>
<feature type="region of interest" description="Disordered" evidence="1">
    <location>
        <begin position="1"/>
        <end position="48"/>
    </location>
</feature>
<evidence type="ECO:0000313" key="2">
    <source>
        <dbReference type="EMBL" id="KAG2980607.1"/>
    </source>
</evidence>